<evidence type="ECO:0000313" key="2">
    <source>
        <dbReference type="EMBL" id="BDP43209.1"/>
    </source>
</evidence>
<organism evidence="2 3">
    <name type="scientific">Deinococcus aetherius</name>
    <dbReference type="NCBI Taxonomy" id="200252"/>
    <lineage>
        <taxon>Bacteria</taxon>
        <taxon>Thermotogati</taxon>
        <taxon>Deinococcota</taxon>
        <taxon>Deinococci</taxon>
        <taxon>Deinococcales</taxon>
        <taxon>Deinococcaceae</taxon>
        <taxon>Deinococcus</taxon>
    </lineage>
</organism>
<dbReference type="InterPro" id="IPR013783">
    <property type="entry name" value="Ig-like_fold"/>
</dbReference>
<proteinExistence type="predicted"/>
<name>A0ABN6RKE9_9DEIO</name>
<feature type="chain" id="PRO_5045909597" description="P pilus assembly protein, chaperone PapD" evidence="1">
    <location>
        <begin position="26"/>
        <end position="270"/>
    </location>
</feature>
<dbReference type="Proteomes" id="UP001064971">
    <property type="component" value="Chromosome"/>
</dbReference>
<evidence type="ECO:0008006" key="4">
    <source>
        <dbReference type="Google" id="ProtNLM"/>
    </source>
</evidence>
<evidence type="ECO:0000313" key="3">
    <source>
        <dbReference type="Proteomes" id="UP001064971"/>
    </source>
</evidence>
<sequence>MPHAPRLSHCALLALSLLLTPAARAATGVSMDVSRVELSALPGGTVNHAVTVLNPGGASEGAMTVSPSLRDFVLPPQGQAQFLPAGTGKNSLARWLQFTPQEFKLAPGQKQQVRYTVQVPANAAPGLYWGVLFFRSDTPAAPASGENSVSLNYTIDVGQIIYVQVGTPTVEARLNALEASYADGQISVGATVKNSGSGLIRAAGRAQVLDGQGRPVALLPIEESVALPGYSRTFSGHAGLALGPGQYQVLVALQYAKGKFFTGQTRLVVK</sequence>
<keyword evidence="1" id="KW-0732">Signal</keyword>
<accession>A0ABN6RKE9</accession>
<dbReference type="EMBL" id="AP026560">
    <property type="protein sequence ID" value="BDP43209.1"/>
    <property type="molecule type" value="Genomic_DNA"/>
</dbReference>
<keyword evidence="3" id="KW-1185">Reference proteome</keyword>
<gene>
    <name evidence="2" type="ORF">DAETH_31780</name>
</gene>
<evidence type="ECO:0000256" key="1">
    <source>
        <dbReference type="SAM" id="SignalP"/>
    </source>
</evidence>
<reference evidence="2" key="1">
    <citation type="submission" date="2022-07" db="EMBL/GenBank/DDBJ databases">
        <title>Complete Genome Sequence of the Radioresistant Bacterium Deinococcus aetherius ST0316, Isolated from the Air Dust collected in Lower Stratosphere above Japan.</title>
        <authorList>
            <person name="Satoh K."/>
            <person name="Hagiwara K."/>
            <person name="Katsumata K."/>
            <person name="Kubo A."/>
            <person name="Yokobori S."/>
            <person name="Yamagishi A."/>
            <person name="Oono Y."/>
            <person name="Narumi I."/>
        </authorList>
    </citation>
    <scope>NUCLEOTIDE SEQUENCE</scope>
    <source>
        <strain evidence="2">ST0316</strain>
    </source>
</reference>
<dbReference type="RefSeq" id="WP_264775867.1">
    <property type="nucleotide sequence ID" value="NZ_AP026560.1"/>
</dbReference>
<dbReference type="Gene3D" id="2.60.40.10">
    <property type="entry name" value="Immunoglobulins"/>
    <property type="match status" value="1"/>
</dbReference>
<feature type="signal peptide" evidence="1">
    <location>
        <begin position="1"/>
        <end position="25"/>
    </location>
</feature>
<protein>
    <recommendedName>
        <fullName evidence="4">P pilus assembly protein, chaperone PapD</fullName>
    </recommendedName>
</protein>